<dbReference type="InterPro" id="IPR013131">
    <property type="entry name" value="Mannitol_DH_N"/>
</dbReference>
<gene>
    <name evidence="5" type="ORF">TM49_05385</name>
</gene>
<dbReference type="GO" id="GO:0019594">
    <property type="term" value="P:mannitol metabolic process"/>
    <property type="evidence" value="ECO:0007669"/>
    <property type="project" value="InterPro"/>
</dbReference>
<dbReference type="PRINTS" id="PR00084">
    <property type="entry name" value="MTLDHDRGNASE"/>
</dbReference>
<dbReference type="InterPro" id="IPR000669">
    <property type="entry name" value="Mannitol_DH"/>
</dbReference>
<dbReference type="InterPro" id="IPR023027">
    <property type="entry name" value="Mannitol_DH_CS"/>
</dbReference>
<dbReference type="PANTHER" id="PTHR43362:SF1">
    <property type="entry name" value="MANNITOL DEHYDROGENASE 2-RELATED"/>
    <property type="match status" value="1"/>
</dbReference>
<evidence type="ECO:0000256" key="1">
    <source>
        <dbReference type="ARBA" id="ARBA00023002"/>
    </source>
</evidence>
<dbReference type="SUPFAM" id="SSF51735">
    <property type="entry name" value="NAD(P)-binding Rossmann-fold domains"/>
    <property type="match status" value="1"/>
</dbReference>
<dbReference type="GO" id="GO:0016616">
    <property type="term" value="F:oxidoreductase activity, acting on the CH-OH group of donors, NAD or NADP as acceptor"/>
    <property type="evidence" value="ECO:0007669"/>
    <property type="project" value="TreeGrafter"/>
</dbReference>
<dbReference type="RefSeq" id="WP_045679862.1">
    <property type="nucleotide sequence ID" value="NZ_CP010803.1"/>
</dbReference>
<dbReference type="PROSITE" id="PS00974">
    <property type="entry name" value="MANNITOL_DHGENASE"/>
    <property type="match status" value="1"/>
</dbReference>
<dbReference type="EMBL" id="CP010803">
    <property type="protein sequence ID" value="AJY45258.1"/>
    <property type="molecule type" value="Genomic_DNA"/>
</dbReference>
<evidence type="ECO:0000256" key="2">
    <source>
        <dbReference type="ARBA" id="ARBA00023027"/>
    </source>
</evidence>
<organism evidence="5 6">
    <name type="scientific">Martelella endophytica</name>
    <dbReference type="NCBI Taxonomy" id="1486262"/>
    <lineage>
        <taxon>Bacteria</taxon>
        <taxon>Pseudomonadati</taxon>
        <taxon>Pseudomonadota</taxon>
        <taxon>Alphaproteobacteria</taxon>
        <taxon>Hyphomicrobiales</taxon>
        <taxon>Aurantimonadaceae</taxon>
        <taxon>Martelella</taxon>
    </lineage>
</organism>
<dbReference type="STRING" id="1486262.TM49_05385"/>
<dbReference type="InterPro" id="IPR013118">
    <property type="entry name" value="Mannitol_DH_C"/>
</dbReference>
<feature type="domain" description="Mannitol dehydrogenase N-terminal" evidence="3">
    <location>
        <begin position="30"/>
        <end position="278"/>
    </location>
</feature>
<protein>
    <submittedName>
        <fullName evidence="5">Mannitol dehydrogenase</fullName>
    </submittedName>
</protein>
<sequence>MTKKLSLQTLNAHAEKVALPSYRRDGLSAGILHFGVGNFHRAHQAVYLNDLFNKGRDHDWAIIGAGVMPSDAKMREALAAQDFLTTVVDQEADATLATITGVMLDMIAPPDFAKMIDQLADPAIRIVSLTVTEGGYFIDPATGKFDPKHPAIVADGNNPDQPKTAFGLIIAGLKKRRAAGVAPFTVMCCDNIPHNGAVTRATVSGLAELSDPDFAQWIRDNVAFPNAMVDRITPATGDRERRITSEDYGIDDNWPVFCEGFKQWVLEDNFPLGRPALEEVGVTFVEDVSPYEVMKLRILNGGHAAIAYPGELLDIHFVHEAMENELIAAFLEKLEKDEIIPIVPPVPDTDLTGYYELIATRFANPKIGDTIERLALDGSNRQPKFILPSTAARLEKGLDVTGLALVSALWCRYFEGTSDSGRKIKFNDEAADRLHKAALASKAEPTVFLDERDIFGTIADNEQFRKRFVNALTALRESGTAETLKRYIAGELA</sequence>
<dbReference type="PATRIC" id="fig|1486262.3.peg.1101"/>
<proteinExistence type="predicted"/>
<accession>A0A0D5LPJ7</accession>
<dbReference type="SUPFAM" id="SSF48179">
    <property type="entry name" value="6-phosphogluconate dehydrogenase C-terminal domain-like"/>
    <property type="match status" value="1"/>
</dbReference>
<dbReference type="PANTHER" id="PTHR43362">
    <property type="entry name" value="MANNITOL DEHYDROGENASE DSF1-RELATED"/>
    <property type="match status" value="1"/>
</dbReference>
<dbReference type="InterPro" id="IPR013328">
    <property type="entry name" value="6PGD_dom2"/>
</dbReference>
<dbReference type="AlphaFoldDB" id="A0A0D5LPJ7"/>
<dbReference type="Proteomes" id="UP000032611">
    <property type="component" value="Chromosome"/>
</dbReference>
<dbReference type="HOGENOM" id="CLU_027324_0_1_5"/>
<keyword evidence="6" id="KW-1185">Reference proteome</keyword>
<keyword evidence="2" id="KW-0520">NAD</keyword>
<feature type="domain" description="Mannitol dehydrogenase C-terminal" evidence="4">
    <location>
        <begin position="287"/>
        <end position="475"/>
    </location>
</feature>
<dbReference type="InterPro" id="IPR050988">
    <property type="entry name" value="Mannitol_DH/Oxidoreductase"/>
</dbReference>
<name>A0A0D5LPJ7_MAREN</name>
<dbReference type="InterPro" id="IPR008927">
    <property type="entry name" value="6-PGluconate_DH-like_C_sf"/>
</dbReference>
<dbReference type="Gene3D" id="3.40.50.720">
    <property type="entry name" value="NAD(P)-binding Rossmann-like Domain"/>
    <property type="match status" value="1"/>
</dbReference>
<evidence type="ECO:0000259" key="3">
    <source>
        <dbReference type="Pfam" id="PF01232"/>
    </source>
</evidence>
<dbReference type="KEGG" id="mey:TM49_05385"/>
<dbReference type="Pfam" id="PF08125">
    <property type="entry name" value="Mannitol_dh_C"/>
    <property type="match status" value="1"/>
</dbReference>
<evidence type="ECO:0000313" key="5">
    <source>
        <dbReference type="EMBL" id="AJY45258.1"/>
    </source>
</evidence>
<dbReference type="Pfam" id="PF01232">
    <property type="entry name" value="Mannitol_dh"/>
    <property type="match status" value="1"/>
</dbReference>
<dbReference type="Gene3D" id="1.10.1040.10">
    <property type="entry name" value="N-(1-d-carboxylethyl)-l-norvaline Dehydrogenase, domain 2"/>
    <property type="match status" value="1"/>
</dbReference>
<keyword evidence="1" id="KW-0560">Oxidoreductase</keyword>
<dbReference type="InterPro" id="IPR036291">
    <property type="entry name" value="NAD(P)-bd_dom_sf"/>
</dbReference>
<evidence type="ECO:0000313" key="6">
    <source>
        <dbReference type="Proteomes" id="UP000032611"/>
    </source>
</evidence>
<reference evidence="5 6" key="1">
    <citation type="journal article" date="2015" name="Genome Announc.">
        <title>Complete genome sequence of Martelella endophytica YC6887, which has antifungal activity associated with a halophyte.</title>
        <authorList>
            <person name="Khan A."/>
            <person name="Khan H."/>
            <person name="Chung E.J."/>
            <person name="Hossain M.T."/>
            <person name="Chung Y.R."/>
        </authorList>
    </citation>
    <scope>NUCLEOTIDE SEQUENCE [LARGE SCALE GENOMIC DNA]</scope>
    <source>
        <strain evidence="5">YC6887</strain>
    </source>
</reference>
<evidence type="ECO:0000259" key="4">
    <source>
        <dbReference type="Pfam" id="PF08125"/>
    </source>
</evidence>
<dbReference type="OrthoDB" id="271711at2"/>